<dbReference type="AlphaFoldDB" id="A0A0E0DR43"/>
<evidence type="ECO:0000313" key="2">
    <source>
        <dbReference type="EnsemblPlants" id="OMERI05G13540.1"/>
    </source>
</evidence>
<reference evidence="2" key="2">
    <citation type="submission" date="2018-05" db="EMBL/GenBank/DDBJ databases">
        <title>OmerRS3 (Oryza meridionalis Reference Sequence Version 3).</title>
        <authorList>
            <person name="Zhang J."/>
            <person name="Kudrna D."/>
            <person name="Lee S."/>
            <person name="Talag J."/>
            <person name="Welchert J."/>
            <person name="Wing R.A."/>
        </authorList>
    </citation>
    <scope>NUCLEOTIDE SEQUENCE [LARGE SCALE GENOMIC DNA]</scope>
    <source>
        <strain evidence="2">cv. OR44</strain>
    </source>
</reference>
<dbReference type="HOGENOM" id="CLU_1771028_0_0_1"/>
<name>A0A0E0DR43_9ORYZ</name>
<keyword evidence="3" id="KW-1185">Reference proteome</keyword>
<dbReference type="Proteomes" id="UP000008021">
    <property type="component" value="Chromosome 5"/>
</dbReference>
<feature type="region of interest" description="Disordered" evidence="1">
    <location>
        <begin position="1"/>
        <end position="53"/>
    </location>
</feature>
<organism evidence="2">
    <name type="scientific">Oryza meridionalis</name>
    <dbReference type="NCBI Taxonomy" id="40149"/>
    <lineage>
        <taxon>Eukaryota</taxon>
        <taxon>Viridiplantae</taxon>
        <taxon>Streptophyta</taxon>
        <taxon>Embryophyta</taxon>
        <taxon>Tracheophyta</taxon>
        <taxon>Spermatophyta</taxon>
        <taxon>Magnoliopsida</taxon>
        <taxon>Liliopsida</taxon>
        <taxon>Poales</taxon>
        <taxon>Poaceae</taxon>
        <taxon>BOP clade</taxon>
        <taxon>Oryzoideae</taxon>
        <taxon>Oryzeae</taxon>
        <taxon>Oryzinae</taxon>
        <taxon>Oryza</taxon>
    </lineage>
</organism>
<sequence>MPSSSPHRGRDSRRRVGVVGHCASWDREEPSRRLSSSSPPPPLPSGRPVSGGSMRPGFDTLWGVYPALWLAGAWVGGAQVSVTLEPRYVGAGKPWRAVTKEFLATVQIASAWDPLGDAGLPCPIFTAPRRPPLSPHPHPQPPRSRAR</sequence>
<protein>
    <submittedName>
        <fullName evidence="2">Uncharacterized protein</fullName>
    </submittedName>
</protein>
<dbReference type="Gramene" id="OMERI05G13540.1">
    <property type="protein sequence ID" value="OMERI05G13540.1"/>
    <property type="gene ID" value="OMERI05G13540"/>
</dbReference>
<accession>A0A0E0DR43</accession>
<reference evidence="2" key="1">
    <citation type="submission" date="2015-04" db="UniProtKB">
        <authorList>
            <consortium name="EnsemblPlants"/>
        </authorList>
    </citation>
    <scope>IDENTIFICATION</scope>
</reference>
<proteinExistence type="predicted"/>
<evidence type="ECO:0000313" key="3">
    <source>
        <dbReference type="Proteomes" id="UP000008021"/>
    </source>
</evidence>
<feature type="compositionally biased region" description="Pro residues" evidence="1">
    <location>
        <begin position="129"/>
        <end position="147"/>
    </location>
</feature>
<dbReference type="EnsemblPlants" id="OMERI05G13540.1">
    <property type="protein sequence ID" value="OMERI05G13540.1"/>
    <property type="gene ID" value="OMERI05G13540"/>
</dbReference>
<feature type="region of interest" description="Disordered" evidence="1">
    <location>
        <begin position="124"/>
        <end position="147"/>
    </location>
</feature>
<dbReference type="STRING" id="40149.A0A0E0DR43"/>
<evidence type="ECO:0000256" key="1">
    <source>
        <dbReference type="SAM" id="MobiDB-lite"/>
    </source>
</evidence>